<comment type="subcellular location">
    <subcellularLocation>
        <location evidence="1">Cell inner membrane</location>
    </subcellularLocation>
</comment>
<evidence type="ECO:0000256" key="2">
    <source>
        <dbReference type="ARBA" id="ARBA00022475"/>
    </source>
</evidence>
<keyword evidence="3" id="KW-0997">Cell inner membrane</keyword>
<keyword evidence="6 7" id="KW-0012">Acyltransferase</keyword>
<name>A0ABV0EFC1_9BURK</name>
<evidence type="ECO:0000256" key="5">
    <source>
        <dbReference type="ARBA" id="ARBA00023136"/>
    </source>
</evidence>
<evidence type="ECO:0000256" key="3">
    <source>
        <dbReference type="ARBA" id="ARBA00022519"/>
    </source>
</evidence>
<dbReference type="Proteomes" id="UP001482231">
    <property type="component" value="Unassembled WGS sequence"/>
</dbReference>
<organism evidence="7 8">
    <name type="scientific">Thiobacter aerophilum</name>
    <dbReference type="NCBI Taxonomy" id="3121275"/>
    <lineage>
        <taxon>Bacteria</taxon>
        <taxon>Pseudomonadati</taxon>
        <taxon>Pseudomonadota</taxon>
        <taxon>Betaproteobacteria</taxon>
        <taxon>Burkholderiales</taxon>
        <taxon>Thiobacteraceae</taxon>
        <taxon>Thiobacter</taxon>
    </lineage>
</organism>
<accession>A0ABV0EFC1</accession>
<evidence type="ECO:0000256" key="6">
    <source>
        <dbReference type="ARBA" id="ARBA00023315"/>
    </source>
</evidence>
<keyword evidence="5" id="KW-0472">Membrane</keyword>
<dbReference type="CDD" id="cd07984">
    <property type="entry name" value="LPLAT_LABLAT-like"/>
    <property type="match status" value="1"/>
</dbReference>
<dbReference type="GO" id="GO:0016746">
    <property type="term" value="F:acyltransferase activity"/>
    <property type="evidence" value="ECO:0007669"/>
    <property type="project" value="UniProtKB-KW"/>
</dbReference>
<sequence>MIARFGIFLVWLTHFLPLALLNPLGQGVGLLFYALGRERRRVARINIGLCFPALSRAERERLVRRHFRAFGRSFLERGILWWSSPRRIRRLVRLEGVEHWQAVRGRPLIWFAPHFVGLDMGGARLALEANAASIYSAQKNPVFDRLLLKGRTRFNEQRLFSRQDGVREVVKVIRQGVPFYYLPDMDFGPRDSIFVPFFDVPAATITGLARLAKLGQAVVLPVVTRQLPGGQGYVLRFYPPWENFPSNDVLADTRRMNAFIEDRVREMPEQYFWLHKRFKTRPPGEPRLY</sequence>
<comment type="caution">
    <text evidence="7">The sequence shown here is derived from an EMBL/GenBank/DDBJ whole genome shotgun (WGS) entry which is preliminary data.</text>
</comment>
<dbReference type="InterPro" id="IPR004960">
    <property type="entry name" value="LipA_acyltrans"/>
</dbReference>
<dbReference type="PANTHER" id="PTHR30606">
    <property type="entry name" value="LIPID A BIOSYNTHESIS LAUROYL ACYLTRANSFERASE"/>
    <property type="match status" value="1"/>
</dbReference>
<evidence type="ECO:0000313" key="7">
    <source>
        <dbReference type="EMBL" id="MEO1767350.1"/>
    </source>
</evidence>
<dbReference type="PANTHER" id="PTHR30606:SF9">
    <property type="entry name" value="LIPID A BIOSYNTHESIS LAUROYLTRANSFERASE"/>
    <property type="match status" value="1"/>
</dbReference>
<gene>
    <name evidence="7" type="ORF">V6E02_09010</name>
</gene>
<evidence type="ECO:0000256" key="4">
    <source>
        <dbReference type="ARBA" id="ARBA00022679"/>
    </source>
</evidence>
<evidence type="ECO:0000313" key="8">
    <source>
        <dbReference type="Proteomes" id="UP001482231"/>
    </source>
</evidence>
<keyword evidence="8" id="KW-1185">Reference proteome</keyword>
<protein>
    <submittedName>
        <fullName evidence="7">Lipid A biosynthesis acyltransferase</fullName>
    </submittedName>
</protein>
<keyword evidence="4" id="KW-0808">Transferase</keyword>
<dbReference type="PIRSF" id="PIRSF026649">
    <property type="entry name" value="MsbB"/>
    <property type="match status" value="1"/>
</dbReference>
<dbReference type="EMBL" id="JBAJEX010000006">
    <property type="protein sequence ID" value="MEO1767350.1"/>
    <property type="molecule type" value="Genomic_DNA"/>
</dbReference>
<dbReference type="Pfam" id="PF03279">
    <property type="entry name" value="Lip_A_acyltrans"/>
    <property type="match status" value="1"/>
</dbReference>
<proteinExistence type="predicted"/>
<keyword evidence="2" id="KW-1003">Cell membrane</keyword>
<reference evidence="7 8" key="1">
    <citation type="submission" date="2024-02" db="EMBL/GenBank/DDBJ databases">
        <title>New thermophilic sulfur-oxidizing bacteria from a hot springs of the Uzon caldera (Kamchatka, Russia).</title>
        <authorList>
            <person name="Dukat A.M."/>
            <person name="Elcheninov A.G."/>
            <person name="Frolov E.N."/>
        </authorList>
    </citation>
    <scope>NUCLEOTIDE SEQUENCE [LARGE SCALE GENOMIC DNA]</scope>
    <source>
        <strain evidence="7 8">AK1</strain>
    </source>
</reference>
<dbReference type="RefSeq" id="WP_347308458.1">
    <property type="nucleotide sequence ID" value="NZ_JBAJEX010000006.1"/>
</dbReference>
<evidence type="ECO:0000256" key="1">
    <source>
        <dbReference type="ARBA" id="ARBA00004533"/>
    </source>
</evidence>